<reference evidence="2" key="1">
    <citation type="submission" date="2015-12" db="EMBL/GenBank/DDBJ databases">
        <title>Update maize B73 reference genome by single molecule sequencing technologies.</title>
        <authorList>
            <consortium name="Maize Genome Sequencing Project"/>
            <person name="Ware D."/>
        </authorList>
    </citation>
    <scope>NUCLEOTIDE SEQUENCE [LARGE SCALE GENOMIC DNA]</scope>
    <source>
        <tissue evidence="2">Seedling</tissue>
    </source>
</reference>
<dbReference type="EMBL" id="CM007649">
    <property type="protein sequence ID" value="ONM29587.1"/>
    <property type="molecule type" value="Genomic_DNA"/>
</dbReference>
<gene>
    <name evidence="2" type="ORF">ZEAMMB73_Zm00001d039653</name>
</gene>
<organism evidence="2">
    <name type="scientific">Zea mays</name>
    <name type="common">Maize</name>
    <dbReference type="NCBI Taxonomy" id="4577"/>
    <lineage>
        <taxon>Eukaryota</taxon>
        <taxon>Viridiplantae</taxon>
        <taxon>Streptophyta</taxon>
        <taxon>Embryophyta</taxon>
        <taxon>Tracheophyta</taxon>
        <taxon>Spermatophyta</taxon>
        <taxon>Magnoliopsida</taxon>
        <taxon>Liliopsida</taxon>
        <taxon>Poales</taxon>
        <taxon>Poaceae</taxon>
        <taxon>PACMAD clade</taxon>
        <taxon>Panicoideae</taxon>
        <taxon>Andropogonodae</taxon>
        <taxon>Andropogoneae</taxon>
        <taxon>Tripsacinae</taxon>
        <taxon>Zea</taxon>
    </lineage>
</organism>
<dbReference type="AlphaFoldDB" id="A0A1D6MJZ9"/>
<name>A0A1D6MJZ9_MAIZE</name>
<evidence type="ECO:0000256" key="1">
    <source>
        <dbReference type="SAM" id="MobiDB-lite"/>
    </source>
</evidence>
<evidence type="ECO:0000313" key="2">
    <source>
        <dbReference type="EMBL" id="ONM29587.1"/>
    </source>
</evidence>
<accession>A0A1D6MJZ9</accession>
<feature type="region of interest" description="Disordered" evidence="1">
    <location>
        <begin position="24"/>
        <end position="66"/>
    </location>
</feature>
<feature type="non-terminal residue" evidence="2">
    <location>
        <position position="1"/>
    </location>
</feature>
<proteinExistence type="predicted"/>
<protein>
    <submittedName>
        <fullName evidence="2">Multidrug resistance associated protein7</fullName>
    </submittedName>
</protein>
<sequence>EAERSAEAQREVASALLRCGSAVSCRFPHPQGQRRPTSATQKRRTPFRRPNLPLPRSPSPAAAPSYARTHRVALYLLPRAAGRLLNRRRCCWDCSVGGPCSEEGVRRRRDCSRDELRRQQLPRIRCEEAVRVRENACGEAQGHAQGHHCLAPWTWGQWSQV</sequence>